<keyword evidence="2" id="KW-0812">Transmembrane</keyword>
<feature type="region of interest" description="Disordered" evidence="1">
    <location>
        <begin position="201"/>
        <end position="234"/>
    </location>
</feature>
<feature type="compositionally biased region" description="Acidic residues" evidence="1">
    <location>
        <begin position="208"/>
        <end position="228"/>
    </location>
</feature>
<feature type="compositionally biased region" description="Basic and acidic residues" evidence="1">
    <location>
        <begin position="676"/>
        <end position="688"/>
    </location>
</feature>
<organism evidence="3 4">
    <name type="scientific">Heliocybe sulcata</name>
    <dbReference type="NCBI Taxonomy" id="5364"/>
    <lineage>
        <taxon>Eukaryota</taxon>
        <taxon>Fungi</taxon>
        <taxon>Dikarya</taxon>
        <taxon>Basidiomycota</taxon>
        <taxon>Agaricomycotina</taxon>
        <taxon>Agaricomycetes</taxon>
        <taxon>Gloeophyllales</taxon>
        <taxon>Gloeophyllaceae</taxon>
        <taxon>Heliocybe</taxon>
    </lineage>
</organism>
<dbReference type="Proteomes" id="UP000305948">
    <property type="component" value="Unassembled WGS sequence"/>
</dbReference>
<evidence type="ECO:0000313" key="4">
    <source>
        <dbReference type="Proteomes" id="UP000305948"/>
    </source>
</evidence>
<feature type="transmembrane region" description="Helical" evidence="2">
    <location>
        <begin position="27"/>
        <end position="45"/>
    </location>
</feature>
<feature type="transmembrane region" description="Helical" evidence="2">
    <location>
        <begin position="411"/>
        <end position="437"/>
    </location>
</feature>
<feature type="region of interest" description="Disordered" evidence="1">
    <location>
        <begin position="621"/>
        <end position="688"/>
    </location>
</feature>
<evidence type="ECO:0008006" key="5">
    <source>
        <dbReference type="Google" id="ProtNLM"/>
    </source>
</evidence>
<dbReference type="OrthoDB" id="2448307at2759"/>
<dbReference type="PANTHER" id="PTHR34391:SF2">
    <property type="entry name" value="TRP C-TERMINAL DOMAIN-CONTAINING PROTEIN"/>
    <property type="match status" value="1"/>
</dbReference>
<dbReference type="EMBL" id="ML213503">
    <property type="protein sequence ID" value="TFK57635.1"/>
    <property type="molecule type" value="Genomic_DNA"/>
</dbReference>
<evidence type="ECO:0000256" key="2">
    <source>
        <dbReference type="SAM" id="Phobius"/>
    </source>
</evidence>
<feature type="transmembrane region" description="Helical" evidence="2">
    <location>
        <begin position="370"/>
        <end position="391"/>
    </location>
</feature>
<dbReference type="STRING" id="5364.A0A5C3NL72"/>
<dbReference type="InterPro" id="IPR040410">
    <property type="entry name" value="UPF0658_Golgi"/>
</dbReference>
<feature type="transmembrane region" description="Helical" evidence="2">
    <location>
        <begin position="457"/>
        <end position="477"/>
    </location>
</feature>
<evidence type="ECO:0000256" key="1">
    <source>
        <dbReference type="SAM" id="MobiDB-lite"/>
    </source>
</evidence>
<feature type="transmembrane region" description="Helical" evidence="2">
    <location>
        <begin position="290"/>
        <end position="308"/>
    </location>
</feature>
<dbReference type="GO" id="GO:0005794">
    <property type="term" value="C:Golgi apparatus"/>
    <property type="evidence" value="ECO:0007669"/>
    <property type="project" value="TreeGrafter"/>
</dbReference>
<accession>A0A5C3NL72</accession>
<sequence length="688" mass="75050">MRVKQILAVLPLAKVQLLWERIYFNKLTLFYFIFSVVHCIVQIVFQVQAFTVNAQAESFLQNIITQGNATGTGFPVFGNDLRWCNTVPSDTSAKSCQVIWNGQSSASSPFASSTSVTSSTASHQNAAALTSSSSASSSASTSSVASSHSGTAVSSSAASSSQASTSLLSRVSTISLTPSPSTVVKSVQDTITATITSVAQATTTVKVDEEEEEEEEEEDDEDDEEEDNDSHSHHKRSVFGMIQAIQVNGTVTVDIHGLGNAKRNVTLDRTCLVSLNWPVLQLSDTKREDIAFIAFQIWVLGMSIVAILNESIPHIVASLLTHALATAWAAFAVSDTAVFHAQFNRLTAEGPCKQPSLLPAYWKARGDAEIPGLALNAAALLVSVFLSWRLIKLFGWQTFKRVGASFIINRVYKFVLSLSIVIQLSMFFIVVSLGLWLDQLWNGQIGMLTDHVLRFKVIVLVVFILLFPWLAMGWFAVRRELKVFMAAFIGLSMVYIVGWALMFVSHTFRWTFVQWKFFAVITSASVFLTLMTFILGVICRLNFGKGLPRYLNAQEPLAGDDFIHVNPGEKNDEEKVAFPSQNMPIPTFSAAFGSGSEVPPPSQMFAPRQMGPRFYAQANGAFDGSSSASSTQVPSPAHTRQVSNASSGWYTGGTALSRNDSRGSERSYSSQSSGHGSDRIGGKRWLIE</sequence>
<feature type="compositionally biased region" description="Polar residues" evidence="1">
    <location>
        <begin position="631"/>
        <end position="658"/>
    </location>
</feature>
<feature type="region of interest" description="Disordered" evidence="1">
    <location>
        <begin position="131"/>
        <end position="160"/>
    </location>
</feature>
<reference evidence="3 4" key="1">
    <citation type="journal article" date="2019" name="Nat. Ecol. Evol.">
        <title>Megaphylogeny resolves global patterns of mushroom evolution.</title>
        <authorList>
            <person name="Varga T."/>
            <person name="Krizsan K."/>
            <person name="Foldi C."/>
            <person name="Dima B."/>
            <person name="Sanchez-Garcia M."/>
            <person name="Sanchez-Ramirez S."/>
            <person name="Szollosi G.J."/>
            <person name="Szarkandi J.G."/>
            <person name="Papp V."/>
            <person name="Albert L."/>
            <person name="Andreopoulos W."/>
            <person name="Angelini C."/>
            <person name="Antonin V."/>
            <person name="Barry K.W."/>
            <person name="Bougher N.L."/>
            <person name="Buchanan P."/>
            <person name="Buyck B."/>
            <person name="Bense V."/>
            <person name="Catcheside P."/>
            <person name="Chovatia M."/>
            <person name="Cooper J."/>
            <person name="Damon W."/>
            <person name="Desjardin D."/>
            <person name="Finy P."/>
            <person name="Geml J."/>
            <person name="Haridas S."/>
            <person name="Hughes K."/>
            <person name="Justo A."/>
            <person name="Karasinski D."/>
            <person name="Kautmanova I."/>
            <person name="Kiss B."/>
            <person name="Kocsube S."/>
            <person name="Kotiranta H."/>
            <person name="LaButti K.M."/>
            <person name="Lechner B.E."/>
            <person name="Liimatainen K."/>
            <person name="Lipzen A."/>
            <person name="Lukacs Z."/>
            <person name="Mihaltcheva S."/>
            <person name="Morgado L.N."/>
            <person name="Niskanen T."/>
            <person name="Noordeloos M.E."/>
            <person name="Ohm R.A."/>
            <person name="Ortiz-Santana B."/>
            <person name="Ovrebo C."/>
            <person name="Racz N."/>
            <person name="Riley R."/>
            <person name="Savchenko A."/>
            <person name="Shiryaev A."/>
            <person name="Soop K."/>
            <person name="Spirin V."/>
            <person name="Szebenyi C."/>
            <person name="Tomsovsky M."/>
            <person name="Tulloss R.E."/>
            <person name="Uehling J."/>
            <person name="Grigoriev I.V."/>
            <person name="Vagvolgyi C."/>
            <person name="Papp T."/>
            <person name="Martin F.M."/>
            <person name="Miettinen O."/>
            <person name="Hibbett D.S."/>
            <person name="Nagy L.G."/>
        </authorList>
    </citation>
    <scope>NUCLEOTIDE SEQUENCE [LARGE SCALE GENOMIC DNA]</scope>
    <source>
        <strain evidence="3 4">OMC1185</strain>
    </source>
</reference>
<dbReference type="PANTHER" id="PTHR34391">
    <property type="entry name" value="UPF0658 GOLGI APPARATUS MEMBRANE PROTEIN C1952.10C-RELATED"/>
    <property type="match status" value="1"/>
</dbReference>
<name>A0A5C3NL72_9AGAM</name>
<protein>
    <recommendedName>
        <fullName evidence="5">PalH-domain-containing protein</fullName>
    </recommendedName>
</protein>
<feature type="compositionally biased region" description="Low complexity" evidence="1">
    <location>
        <begin position="666"/>
        <end position="675"/>
    </location>
</feature>
<feature type="transmembrane region" description="Helical" evidence="2">
    <location>
        <begin position="315"/>
        <end position="333"/>
    </location>
</feature>
<keyword evidence="2" id="KW-0472">Membrane</keyword>
<feature type="transmembrane region" description="Helical" evidence="2">
    <location>
        <begin position="517"/>
        <end position="539"/>
    </location>
</feature>
<evidence type="ECO:0000313" key="3">
    <source>
        <dbReference type="EMBL" id="TFK57635.1"/>
    </source>
</evidence>
<keyword evidence="2" id="KW-1133">Transmembrane helix</keyword>
<proteinExistence type="predicted"/>
<keyword evidence="4" id="KW-1185">Reference proteome</keyword>
<dbReference type="AlphaFoldDB" id="A0A5C3NL72"/>
<feature type="transmembrane region" description="Helical" evidence="2">
    <location>
        <begin position="484"/>
        <end position="505"/>
    </location>
</feature>
<gene>
    <name evidence="3" type="ORF">OE88DRAFT_1651480</name>
</gene>